<evidence type="ECO:0000313" key="3">
    <source>
        <dbReference type="EMBL" id="GMI01231.1"/>
    </source>
</evidence>
<sequence length="610" mass="65751">MSSPTVEEFKSALPSILKNIPSDWYGTTFANLALKSRQPWSDSLLTLLSVKKDSITTSDLDSLGNAEDYWRVSSNISCLLETYYAVFYDIKIDNIFTWTSDSMPVIASARCGEVVLVGDVCFDEEGLKVVDSLNLKVTQTKTLPSQKDDNKIYVNFISSSTPSTPPAIIAGYDATVFSGVLVIQNAEKISPSQVLVTRKRMSCPFTTPLCASILKEISGEKSEPVESKDPTQFKNHLQSMSGSTCEVLPISFGAGLPALSSMWAAMLTLGTVDVLMASTAYGGSSQLTDIMMEQAGGAFKKYTFGIQGEKDFVEAVGETLEVVKNEGKGEYVVIMTEIPTNPDMKVPDLQNFINLLNTFKSATSKNVILLVDTTFAPASNVIEKVKSIDDTFTCMAFVSMSKSVSRGLTCAGAIVGSHTPLSTSIMSSVTTVSTALDSRATVYQMNTLIENHTGVEDRNKNAYNLAKDVGEVLVAEVKKATGEDMPLAFVTPQNAASGFTTSTFSFNLPPPSNATDEDKAALAQKFVDILQLDKDLFKPCVSFGQDNFKCYATVPATSTQGAIKEEDKKKQAKGGVQLTRLSFPVSMDERVKEVVKAAVASLYTVASGAV</sequence>
<dbReference type="GO" id="GO:0005737">
    <property type="term" value="C:cytoplasm"/>
    <property type="evidence" value="ECO:0007669"/>
    <property type="project" value="TreeGrafter"/>
</dbReference>
<reference evidence="4" key="1">
    <citation type="journal article" date="2023" name="Commun. Biol.">
        <title>Genome analysis of Parmales, the sister group of diatoms, reveals the evolutionary specialization of diatoms from phago-mixotrophs to photoautotrophs.</title>
        <authorList>
            <person name="Ban H."/>
            <person name="Sato S."/>
            <person name="Yoshikawa S."/>
            <person name="Yamada K."/>
            <person name="Nakamura Y."/>
            <person name="Ichinomiya M."/>
            <person name="Sato N."/>
            <person name="Blanc-Mathieu R."/>
            <person name="Endo H."/>
            <person name="Kuwata A."/>
            <person name="Ogata H."/>
        </authorList>
    </citation>
    <scope>NUCLEOTIDE SEQUENCE [LARGE SCALE GENOMIC DNA]</scope>
    <source>
        <strain evidence="4">NIES 3700</strain>
    </source>
</reference>
<dbReference type="OrthoDB" id="3512640at2759"/>
<dbReference type="PANTHER" id="PTHR11808">
    <property type="entry name" value="TRANS-SULFURATION ENZYME FAMILY MEMBER"/>
    <property type="match status" value="1"/>
</dbReference>
<dbReference type="EMBL" id="BRXW01000032">
    <property type="protein sequence ID" value="GMI01231.1"/>
    <property type="molecule type" value="Genomic_DNA"/>
</dbReference>
<comment type="cofactor">
    <cofactor evidence="1">
        <name>pyridoxal 5'-phosphate</name>
        <dbReference type="ChEBI" id="CHEBI:597326"/>
    </cofactor>
</comment>
<dbReference type="GO" id="GO:0016846">
    <property type="term" value="F:carbon-sulfur lyase activity"/>
    <property type="evidence" value="ECO:0007669"/>
    <property type="project" value="TreeGrafter"/>
</dbReference>
<organism evidence="3 4">
    <name type="scientific">Triparma laevis f. longispina</name>
    <dbReference type="NCBI Taxonomy" id="1714387"/>
    <lineage>
        <taxon>Eukaryota</taxon>
        <taxon>Sar</taxon>
        <taxon>Stramenopiles</taxon>
        <taxon>Ochrophyta</taxon>
        <taxon>Bolidophyceae</taxon>
        <taxon>Parmales</taxon>
        <taxon>Triparmaceae</taxon>
        <taxon>Triparma</taxon>
    </lineage>
</organism>
<keyword evidence="2" id="KW-0663">Pyridoxal phosphate</keyword>
<gene>
    <name evidence="3" type="ORF">TrLO_g9517</name>
</gene>
<evidence type="ECO:0000313" key="4">
    <source>
        <dbReference type="Proteomes" id="UP001165122"/>
    </source>
</evidence>
<evidence type="ECO:0000256" key="1">
    <source>
        <dbReference type="ARBA" id="ARBA00001933"/>
    </source>
</evidence>
<protein>
    <submittedName>
        <fullName evidence="3">Uncharacterized protein</fullName>
    </submittedName>
</protein>
<dbReference type="GO" id="GO:0019346">
    <property type="term" value="P:transsulfuration"/>
    <property type="evidence" value="ECO:0007669"/>
    <property type="project" value="InterPro"/>
</dbReference>
<name>A0A9W7CAV1_9STRA</name>
<dbReference type="AlphaFoldDB" id="A0A9W7CAV1"/>
<keyword evidence="4" id="KW-1185">Reference proteome</keyword>
<dbReference type="SUPFAM" id="SSF53383">
    <property type="entry name" value="PLP-dependent transferases"/>
    <property type="match status" value="1"/>
</dbReference>
<dbReference type="InterPro" id="IPR000277">
    <property type="entry name" value="Cys/Met-Metab_PyrdxlP-dep_enz"/>
</dbReference>
<evidence type="ECO:0000256" key="2">
    <source>
        <dbReference type="ARBA" id="ARBA00022898"/>
    </source>
</evidence>
<accession>A0A9W7CAV1</accession>
<dbReference type="Pfam" id="PF01053">
    <property type="entry name" value="Cys_Met_Meta_PP"/>
    <property type="match status" value="1"/>
</dbReference>
<proteinExistence type="predicted"/>
<dbReference type="Proteomes" id="UP001165122">
    <property type="component" value="Unassembled WGS sequence"/>
</dbReference>
<dbReference type="InterPro" id="IPR015421">
    <property type="entry name" value="PyrdxlP-dep_Trfase_major"/>
</dbReference>
<dbReference type="GO" id="GO:0030170">
    <property type="term" value="F:pyridoxal phosphate binding"/>
    <property type="evidence" value="ECO:0007669"/>
    <property type="project" value="InterPro"/>
</dbReference>
<comment type="caution">
    <text evidence="3">The sequence shown here is derived from an EMBL/GenBank/DDBJ whole genome shotgun (WGS) entry which is preliminary data.</text>
</comment>
<dbReference type="InterPro" id="IPR015424">
    <property type="entry name" value="PyrdxlP-dep_Trfase"/>
</dbReference>
<dbReference type="Gene3D" id="3.40.640.10">
    <property type="entry name" value="Type I PLP-dependent aspartate aminotransferase-like (Major domain)"/>
    <property type="match status" value="1"/>
</dbReference>